<dbReference type="Proteomes" id="UP000003678">
    <property type="component" value="Unassembled WGS sequence"/>
</dbReference>
<reference evidence="12 13" key="1">
    <citation type="submission" date="2009-03" db="EMBL/GenBank/DDBJ databases">
        <authorList>
            <person name="Setubal J.C."/>
            <person name="Boyle S."/>
            <person name="Crasta O.R."/>
            <person name="Gillespie J.J."/>
            <person name="Kenyon R.W."/>
            <person name="Lu J."/>
            <person name="Mane S."/>
            <person name="Nagrani S."/>
            <person name="Shallom J.M."/>
            <person name="Shallom S."/>
            <person name="Shukla M."/>
            <person name="Snyder E.E."/>
            <person name="Sobral B.W."/>
            <person name="Wattam A.R."/>
            <person name="Will R."/>
            <person name="Williams K."/>
            <person name="Yoo H."/>
            <person name="Bruce D.H."/>
            <person name="Detter C."/>
            <person name="Munk C."/>
            <person name="Brettin T.S."/>
            <person name="Ficht T."/>
        </authorList>
    </citation>
    <scope>NUCLEOTIDE SEQUENCE [LARGE SCALE GENOMIC DNA]</scope>
    <source>
        <strain evidence="12 13">Cudo</strain>
    </source>
</reference>
<evidence type="ECO:0000256" key="6">
    <source>
        <dbReference type="ARBA" id="ARBA00022989"/>
    </source>
</evidence>
<feature type="transmembrane region" description="Helical" evidence="9">
    <location>
        <begin position="14"/>
        <end position="33"/>
    </location>
</feature>
<evidence type="ECO:0000313" key="13">
    <source>
        <dbReference type="Proteomes" id="UP000003678"/>
    </source>
</evidence>
<organism evidence="12 13">
    <name type="scientific">Brucella ceti str. Cudo</name>
    <dbReference type="NCBI Taxonomy" id="595497"/>
    <lineage>
        <taxon>Bacteria</taxon>
        <taxon>Pseudomonadati</taxon>
        <taxon>Pseudomonadota</taxon>
        <taxon>Alphaproteobacteria</taxon>
        <taxon>Hyphomicrobiales</taxon>
        <taxon>Brucellaceae</taxon>
        <taxon>Brucella/Ochrobactrum group</taxon>
        <taxon>Brucella</taxon>
    </lineage>
</organism>
<proteinExistence type="inferred from homology"/>
<evidence type="ECO:0000256" key="4">
    <source>
        <dbReference type="ARBA" id="ARBA00022475"/>
    </source>
</evidence>
<evidence type="ECO:0000313" key="12">
    <source>
        <dbReference type="EMBL" id="EEH13415.1"/>
    </source>
</evidence>
<dbReference type="PANTHER" id="PTHR33778:SF3">
    <property type="entry name" value="PROTEIN MGTC"/>
    <property type="match status" value="1"/>
</dbReference>
<dbReference type="InterPro" id="IPR048640">
    <property type="entry name" value="MgtC-like_C"/>
</dbReference>
<dbReference type="GO" id="GO:0005886">
    <property type="term" value="C:plasma membrane"/>
    <property type="evidence" value="ECO:0007669"/>
    <property type="project" value="UniProtKB-SubCell"/>
</dbReference>
<dbReference type="InterPro" id="IPR049177">
    <property type="entry name" value="MgtC_SapB_SrpB_YhiD_N"/>
</dbReference>
<keyword evidence="4" id="KW-1003">Cell membrane</keyword>
<dbReference type="Pfam" id="PF02308">
    <property type="entry name" value="MgtC"/>
    <property type="match status" value="1"/>
</dbReference>
<dbReference type="PRINTS" id="PR01837">
    <property type="entry name" value="MGTCSAPBPROT"/>
</dbReference>
<keyword evidence="5 9" id="KW-0812">Transmembrane</keyword>
<evidence type="ECO:0000256" key="3">
    <source>
        <dbReference type="ARBA" id="ARBA00013833"/>
    </source>
</evidence>
<feature type="transmembrane region" description="Helical" evidence="9">
    <location>
        <begin position="45"/>
        <end position="65"/>
    </location>
</feature>
<evidence type="ECO:0000256" key="9">
    <source>
        <dbReference type="RuleBase" id="RU365041"/>
    </source>
</evidence>
<comment type="caution">
    <text evidence="12">The sequence shown here is derived from an EMBL/GenBank/DDBJ whole genome shotgun (WGS) entry which is preliminary data.</text>
</comment>
<evidence type="ECO:0000259" key="11">
    <source>
        <dbReference type="Pfam" id="PF21770"/>
    </source>
</evidence>
<comment type="similarity">
    <text evidence="2 9">Belongs to the MgtC/SapB family.</text>
</comment>
<dbReference type="InterPro" id="IPR003416">
    <property type="entry name" value="MgtC/SapB/SrpB/YhiD_fam"/>
</dbReference>
<dbReference type="Pfam" id="PF21770">
    <property type="entry name" value="MgtC_SapB_C"/>
    <property type="match status" value="1"/>
</dbReference>
<comment type="subcellular location">
    <subcellularLocation>
        <location evidence="9">Cell inner membrane</location>
        <topology evidence="9">Multi-pass membrane protein</topology>
    </subcellularLocation>
    <subcellularLocation>
        <location evidence="1">Cell membrane</location>
        <topology evidence="1">Multi-pass membrane protein</topology>
    </subcellularLocation>
</comment>
<dbReference type="AlphaFoldDB" id="C0G901"/>
<evidence type="ECO:0000256" key="7">
    <source>
        <dbReference type="ARBA" id="ARBA00023136"/>
    </source>
</evidence>
<evidence type="ECO:0000256" key="8">
    <source>
        <dbReference type="ARBA" id="ARBA00025369"/>
    </source>
</evidence>
<evidence type="ECO:0000256" key="2">
    <source>
        <dbReference type="ARBA" id="ARBA00009298"/>
    </source>
</evidence>
<feature type="transmembrane region" description="Helical" evidence="9">
    <location>
        <begin position="71"/>
        <end position="90"/>
    </location>
</feature>
<feature type="domain" description="MgtC/SapB/SrpB/YhiD N-terminal" evidence="10">
    <location>
        <begin position="21"/>
        <end position="141"/>
    </location>
</feature>
<dbReference type="PANTHER" id="PTHR33778">
    <property type="entry name" value="PROTEIN MGTC"/>
    <property type="match status" value="1"/>
</dbReference>
<comment type="function">
    <text evidence="8 9">Virulence factor required for growth in low Mg(2+) medium and for intramacrophage survival. May be involved in regulating membrane potential by activating Na(+)/K(+)-ATPase.</text>
</comment>
<evidence type="ECO:0000259" key="10">
    <source>
        <dbReference type="Pfam" id="PF02308"/>
    </source>
</evidence>
<accession>C0G901</accession>
<keyword evidence="7 9" id="KW-0472">Membrane</keyword>
<name>C0G901_9HYPH</name>
<dbReference type="EMBL" id="ACJD01000006">
    <property type="protein sequence ID" value="EEH13415.1"/>
    <property type="molecule type" value="Genomic_DNA"/>
</dbReference>
<keyword evidence="9" id="KW-0997">Cell inner membrane</keyword>
<keyword evidence="6 9" id="KW-1133">Transmembrane helix</keyword>
<evidence type="ECO:0000256" key="5">
    <source>
        <dbReference type="ARBA" id="ARBA00022692"/>
    </source>
</evidence>
<evidence type="ECO:0000256" key="1">
    <source>
        <dbReference type="ARBA" id="ARBA00004651"/>
    </source>
</evidence>
<feature type="domain" description="MgtC-like C-terminal" evidence="11">
    <location>
        <begin position="158"/>
        <end position="234"/>
    </location>
</feature>
<gene>
    <name evidence="12" type="ORF">BCETI_6000354</name>
</gene>
<protein>
    <recommendedName>
        <fullName evidence="3 9">Protein MgtC</fullName>
    </recommendedName>
</protein>
<sequence length="246" mass="26255">MPKQAVNEMVWKPLAHTAACLAGAFLLGGLIGFERQFRHRLAGLRTNTLVAVGAATFVVFSSLVSGDSSPTRVAAQIVSGIGFLGAGIIFKEGFNVRGLNTAATLWCSAAVGVLCGAGLISHAAVATVFIIAVNALLRPLVQVLEFQAMRRGAFQPTYAIDIICHGDAEAQVRALLLRDIGDHLHIHELESSNIEGTNRVEVSATVRADQRQDRLLEQIVGHLSLEPRITSARWRIEDDSGGLSGL</sequence>
<dbReference type="Gene3D" id="3.30.70.260">
    <property type="match status" value="1"/>
</dbReference>